<accession>A0A851GAW7</accession>
<dbReference type="GO" id="GO:0019867">
    <property type="term" value="C:outer membrane"/>
    <property type="evidence" value="ECO:0007669"/>
    <property type="project" value="InterPro"/>
</dbReference>
<evidence type="ECO:0000256" key="3">
    <source>
        <dbReference type="SAM" id="SignalP"/>
    </source>
</evidence>
<feature type="signal peptide" evidence="3">
    <location>
        <begin position="1"/>
        <end position="35"/>
    </location>
</feature>
<evidence type="ECO:0000259" key="4">
    <source>
        <dbReference type="Pfam" id="PF01103"/>
    </source>
</evidence>
<organism evidence="5 6">
    <name type="scientific">Oceaniferula marina</name>
    <dbReference type="NCBI Taxonomy" id="2748318"/>
    <lineage>
        <taxon>Bacteria</taxon>
        <taxon>Pseudomonadati</taxon>
        <taxon>Verrucomicrobiota</taxon>
        <taxon>Verrucomicrobiia</taxon>
        <taxon>Verrucomicrobiales</taxon>
        <taxon>Verrucomicrobiaceae</taxon>
        <taxon>Oceaniferula</taxon>
    </lineage>
</organism>
<feature type="chain" id="PRO_5032999577" evidence="3">
    <location>
        <begin position="36"/>
        <end position="403"/>
    </location>
</feature>
<evidence type="ECO:0000256" key="2">
    <source>
        <dbReference type="ARBA" id="ARBA00023136"/>
    </source>
</evidence>
<dbReference type="Pfam" id="PF01103">
    <property type="entry name" value="Omp85"/>
    <property type="match status" value="1"/>
</dbReference>
<keyword evidence="2" id="KW-0472">Membrane</keyword>
<name>A0A851GAW7_9BACT</name>
<sequence length="403" mass="44271">MSKISSFAWIHSMRITSCPWLCGFLLFNLPCSVSAGEVEEVGLASPAQENKRNVTFFHPDDGCFDLSEMIKHPLGAIPMVIPITEPAVGYGAVGSLIFISENGEDVEGKKIRPNILAIGALATENGSDGYFAGHSGTWLDGKLQTLIALGDVSANLDFYGIGSNSRFGPFQYNIESQFIKTEARYRLGNTRSMLGIAYTYGDMSTRFKASNLPPGFPEKQFDSELGGIGLLYNFDSRDNIFTPNHGLMAEASITFHDPAFGASATYQRANLTSLYFKPLNENLVLGLKSVVDMSFGDVPFYQRPFIQLRGVPAMRYQGEHVAFAEAELRWKIRNRLSLVGFAGAGVSISDFGPFDDTESIWSGGTGIRYEIARDQQLHMGLDIGFSEEDTAIYVVFGSAWMRP</sequence>
<dbReference type="SUPFAM" id="SSF56935">
    <property type="entry name" value="Porins"/>
    <property type="match status" value="1"/>
</dbReference>
<comment type="subcellular location">
    <subcellularLocation>
        <location evidence="1">Membrane</location>
    </subcellularLocation>
</comment>
<evidence type="ECO:0000256" key="1">
    <source>
        <dbReference type="ARBA" id="ARBA00004370"/>
    </source>
</evidence>
<protein>
    <submittedName>
        <fullName evidence="5">BamA/TamA family outer membrane protein</fullName>
    </submittedName>
</protein>
<dbReference type="EMBL" id="JACBAZ010000001">
    <property type="protein sequence ID" value="NWK54556.1"/>
    <property type="molecule type" value="Genomic_DNA"/>
</dbReference>
<proteinExistence type="predicted"/>
<dbReference type="RefSeq" id="WP_178931076.1">
    <property type="nucleotide sequence ID" value="NZ_JACBAZ010000001.1"/>
</dbReference>
<keyword evidence="3" id="KW-0732">Signal</keyword>
<dbReference type="Gene3D" id="2.40.160.50">
    <property type="entry name" value="membrane protein fhac: a member of the omp85/tpsb transporter family"/>
    <property type="match status" value="1"/>
</dbReference>
<dbReference type="InterPro" id="IPR000184">
    <property type="entry name" value="Bac_surfAg_D15"/>
</dbReference>
<keyword evidence="6" id="KW-1185">Reference proteome</keyword>
<evidence type="ECO:0000313" key="6">
    <source>
        <dbReference type="Proteomes" id="UP000557872"/>
    </source>
</evidence>
<feature type="domain" description="Bacterial surface antigen (D15)" evidence="4">
    <location>
        <begin position="163"/>
        <end position="305"/>
    </location>
</feature>
<evidence type="ECO:0000313" key="5">
    <source>
        <dbReference type="EMBL" id="NWK54556.1"/>
    </source>
</evidence>
<dbReference type="Proteomes" id="UP000557872">
    <property type="component" value="Unassembled WGS sequence"/>
</dbReference>
<dbReference type="AlphaFoldDB" id="A0A851GAW7"/>
<reference evidence="5 6" key="1">
    <citation type="submission" date="2020-07" db="EMBL/GenBank/DDBJ databases">
        <title>Roseicoccus Jingziensis gen. nov., sp. nov., isolated from coastal seawater.</title>
        <authorList>
            <person name="Feng X."/>
        </authorList>
    </citation>
    <scope>NUCLEOTIDE SEQUENCE [LARGE SCALE GENOMIC DNA]</scope>
    <source>
        <strain evidence="5 6">N1E253</strain>
    </source>
</reference>
<gene>
    <name evidence="5" type="ORF">HW115_02965</name>
</gene>
<comment type="caution">
    <text evidence="5">The sequence shown here is derived from an EMBL/GenBank/DDBJ whole genome shotgun (WGS) entry which is preliminary data.</text>
</comment>